<gene>
    <name evidence="1" type="ORF">S01H1_65622</name>
</gene>
<name>X0X685_9ZZZZ</name>
<dbReference type="AlphaFoldDB" id="X0X685"/>
<proteinExistence type="predicted"/>
<dbReference type="EMBL" id="BARS01043332">
    <property type="protein sequence ID" value="GAG38535.1"/>
    <property type="molecule type" value="Genomic_DNA"/>
</dbReference>
<reference evidence="1" key="1">
    <citation type="journal article" date="2014" name="Front. Microbiol.">
        <title>High frequency of phylogenetically diverse reductive dehalogenase-homologous genes in deep subseafloor sedimentary metagenomes.</title>
        <authorList>
            <person name="Kawai M."/>
            <person name="Futagami T."/>
            <person name="Toyoda A."/>
            <person name="Takaki Y."/>
            <person name="Nishi S."/>
            <person name="Hori S."/>
            <person name="Arai W."/>
            <person name="Tsubouchi T."/>
            <person name="Morono Y."/>
            <person name="Uchiyama I."/>
            <person name="Ito T."/>
            <person name="Fujiyama A."/>
            <person name="Inagaki F."/>
            <person name="Takami H."/>
        </authorList>
    </citation>
    <scope>NUCLEOTIDE SEQUENCE</scope>
    <source>
        <strain evidence="1">Expedition CK06-06</strain>
    </source>
</reference>
<comment type="caution">
    <text evidence="1">The sequence shown here is derived from an EMBL/GenBank/DDBJ whole genome shotgun (WGS) entry which is preliminary data.</text>
</comment>
<evidence type="ECO:0008006" key="2">
    <source>
        <dbReference type="Google" id="ProtNLM"/>
    </source>
</evidence>
<accession>X0X685</accession>
<protein>
    <recommendedName>
        <fullName evidence="2">Phenylacetate--CoA ligase</fullName>
    </recommendedName>
</protein>
<dbReference type="Gene3D" id="3.40.50.12780">
    <property type="entry name" value="N-terminal domain of ligase-like"/>
    <property type="match status" value="1"/>
</dbReference>
<evidence type="ECO:0000313" key="1">
    <source>
        <dbReference type="EMBL" id="GAG38535.1"/>
    </source>
</evidence>
<sequence>MERKNITKENSYFTKELENMPIEQIKKLQFEKTKETLKKAYHKSQFYRELFDRAKVKPEDFKTLEDINRFPFIDK</sequence>
<organism evidence="1">
    <name type="scientific">marine sediment metagenome</name>
    <dbReference type="NCBI Taxonomy" id="412755"/>
    <lineage>
        <taxon>unclassified sequences</taxon>
        <taxon>metagenomes</taxon>
        <taxon>ecological metagenomes</taxon>
    </lineage>
</organism>
<feature type="non-terminal residue" evidence="1">
    <location>
        <position position="75"/>
    </location>
</feature>
<dbReference type="PANTHER" id="PTHR43845:SF1">
    <property type="entry name" value="BLR5969 PROTEIN"/>
    <property type="match status" value="1"/>
</dbReference>
<dbReference type="PANTHER" id="PTHR43845">
    <property type="entry name" value="BLR5969 PROTEIN"/>
    <property type="match status" value="1"/>
</dbReference>
<dbReference type="InterPro" id="IPR042099">
    <property type="entry name" value="ANL_N_sf"/>
</dbReference>